<protein>
    <submittedName>
        <fullName evidence="1">Uncharacterized protein</fullName>
    </submittedName>
</protein>
<reference evidence="1 2" key="1">
    <citation type="submission" date="2019-09" db="EMBL/GenBank/DDBJ databases">
        <title>Commensal-derived Metabolites Govern Vibrio cholerae Pathogenesis in Host.</title>
        <authorList>
            <person name="Yoon S.S."/>
            <person name="Yoon M.Y."/>
        </authorList>
    </citation>
    <scope>NUCLEOTIDE SEQUENCE [LARGE SCALE GENOMIC DNA]</scope>
    <source>
        <strain evidence="1 2">VIC01</strain>
    </source>
</reference>
<accession>A0A5P3AQS6</accession>
<dbReference type="Proteomes" id="UP000326091">
    <property type="component" value="Chromosome"/>
</dbReference>
<gene>
    <name evidence="1" type="ORF">VIC01_00976</name>
</gene>
<dbReference type="AlphaFoldDB" id="A0A5P3AQS6"/>
<name>A0A5P3AQS6_PHOVU</name>
<sequence>MTKLLLFVEKFCVFIQKEDYHFCIWLFVKNFDVYSTKKDVEIISRVLLYNMI</sequence>
<organism evidence="1 2">
    <name type="scientific">Phocaeicola vulgatus</name>
    <name type="common">Bacteroides vulgatus</name>
    <dbReference type="NCBI Taxonomy" id="821"/>
    <lineage>
        <taxon>Bacteria</taxon>
        <taxon>Pseudomonadati</taxon>
        <taxon>Bacteroidota</taxon>
        <taxon>Bacteroidia</taxon>
        <taxon>Bacteroidales</taxon>
        <taxon>Bacteroidaceae</taxon>
        <taxon>Phocaeicola</taxon>
    </lineage>
</organism>
<evidence type="ECO:0000313" key="1">
    <source>
        <dbReference type="EMBL" id="QEW35490.1"/>
    </source>
</evidence>
<dbReference type="EMBL" id="CP043529">
    <property type="protein sequence ID" value="QEW35490.1"/>
    <property type="molecule type" value="Genomic_DNA"/>
</dbReference>
<evidence type="ECO:0000313" key="2">
    <source>
        <dbReference type="Proteomes" id="UP000326091"/>
    </source>
</evidence>
<proteinExistence type="predicted"/>